<reference evidence="1 2" key="1">
    <citation type="journal article" date="2018" name="Nat. Genet.">
        <title>The Rosa genome provides new insights in the design of modern roses.</title>
        <authorList>
            <person name="Bendahmane M."/>
        </authorList>
    </citation>
    <scope>NUCLEOTIDE SEQUENCE [LARGE SCALE GENOMIC DNA]</scope>
    <source>
        <strain evidence="2">cv. Old Blush</strain>
    </source>
</reference>
<dbReference type="Proteomes" id="UP000238479">
    <property type="component" value="Chromosome 4"/>
</dbReference>
<sequence length="176" mass="19525">MSLFHFISPCACPISHQISRSILKPPILLHLRHLTLSSSSDFSLFPQPHLHFQPLESRQGSVHLTSHLMIAAVPASHRSVWTSPDQWCCDAWWSPPPRLPLLSSLFFLFLPVHAISVWRMMVESYLASGSQASVGAHLAMVVLTAASLCCSEDFGFRSRFSGILGFWASACQLVLV</sequence>
<protein>
    <submittedName>
        <fullName evidence="1">Uncharacterized protein</fullName>
    </submittedName>
</protein>
<proteinExistence type="predicted"/>
<name>A0A2P6QXF8_ROSCH</name>
<evidence type="ECO:0000313" key="2">
    <source>
        <dbReference type="Proteomes" id="UP000238479"/>
    </source>
</evidence>
<keyword evidence="2" id="KW-1185">Reference proteome</keyword>
<gene>
    <name evidence="1" type="ORF">RchiOBHm_Chr4g0418911</name>
</gene>
<dbReference type="EMBL" id="PDCK01000042">
    <property type="protein sequence ID" value="PRQ38885.1"/>
    <property type="molecule type" value="Genomic_DNA"/>
</dbReference>
<organism evidence="1 2">
    <name type="scientific">Rosa chinensis</name>
    <name type="common">China rose</name>
    <dbReference type="NCBI Taxonomy" id="74649"/>
    <lineage>
        <taxon>Eukaryota</taxon>
        <taxon>Viridiplantae</taxon>
        <taxon>Streptophyta</taxon>
        <taxon>Embryophyta</taxon>
        <taxon>Tracheophyta</taxon>
        <taxon>Spermatophyta</taxon>
        <taxon>Magnoliopsida</taxon>
        <taxon>eudicotyledons</taxon>
        <taxon>Gunneridae</taxon>
        <taxon>Pentapetalae</taxon>
        <taxon>rosids</taxon>
        <taxon>fabids</taxon>
        <taxon>Rosales</taxon>
        <taxon>Rosaceae</taxon>
        <taxon>Rosoideae</taxon>
        <taxon>Rosoideae incertae sedis</taxon>
        <taxon>Rosa</taxon>
    </lineage>
</organism>
<evidence type="ECO:0000313" key="1">
    <source>
        <dbReference type="EMBL" id="PRQ38885.1"/>
    </source>
</evidence>
<dbReference type="AlphaFoldDB" id="A0A2P6QXF8"/>
<accession>A0A2P6QXF8</accession>
<dbReference type="Gramene" id="PRQ38885">
    <property type="protein sequence ID" value="PRQ38885"/>
    <property type="gene ID" value="RchiOBHm_Chr4g0418911"/>
</dbReference>
<comment type="caution">
    <text evidence="1">The sequence shown here is derived from an EMBL/GenBank/DDBJ whole genome shotgun (WGS) entry which is preliminary data.</text>
</comment>